<protein>
    <recommendedName>
        <fullName evidence="1">DUF4158 domain-containing protein</fullName>
    </recommendedName>
</protein>
<dbReference type="Proteomes" id="UP001501752">
    <property type="component" value="Unassembled WGS sequence"/>
</dbReference>
<evidence type="ECO:0000313" key="2">
    <source>
        <dbReference type="EMBL" id="GAA4838631.1"/>
    </source>
</evidence>
<evidence type="ECO:0000259" key="1">
    <source>
        <dbReference type="Pfam" id="PF13700"/>
    </source>
</evidence>
<dbReference type="InterPro" id="IPR025296">
    <property type="entry name" value="DUF4158"/>
</dbReference>
<keyword evidence="3" id="KW-1185">Reference proteome</keyword>
<reference evidence="3" key="1">
    <citation type="journal article" date="2019" name="Int. J. Syst. Evol. Microbiol.">
        <title>The Global Catalogue of Microorganisms (GCM) 10K type strain sequencing project: providing services to taxonomists for standard genome sequencing and annotation.</title>
        <authorList>
            <consortium name="The Broad Institute Genomics Platform"/>
            <consortium name="The Broad Institute Genome Sequencing Center for Infectious Disease"/>
            <person name="Wu L."/>
            <person name="Ma J."/>
        </authorList>
    </citation>
    <scope>NUCLEOTIDE SEQUENCE [LARGE SCALE GENOMIC DNA]</scope>
    <source>
        <strain evidence="3">JCM 13006</strain>
    </source>
</reference>
<evidence type="ECO:0000313" key="3">
    <source>
        <dbReference type="Proteomes" id="UP001501752"/>
    </source>
</evidence>
<feature type="domain" description="DUF4158" evidence="1">
    <location>
        <begin position="4"/>
        <end position="55"/>
    </location>
</feature>
<comment type="caution">
    <text evidence="2">The sequence shown here is derived from an EMBL/GenBank/DDBJ whole genome shotgun (WGS) entry which is preliminary data.</text>
</comment>
<dbReference type="EMBL" id="BAABIS010000001">
    <property type="protein sequence ID" value="GAA4838631.1"/>
    <property type="molecule type" value="Genomic_DNA"/>
</dbReference>
<sequence>MGRLHHLAEQLGTTDAACVKRYTERKPTAYEYSWEVRGRYEYRDHDDLLAGRRLRTFPHRRK</sequence>
<proteinExistence type="predicted"/>
<dbReference type="RefSeq" id="WP_345695734.1">
    <property type="nucleotide sequence ID" value="NZ_BAABIS010000001.1"/>
</dbReference>
<dbReference type="Pfam" id="PF13700">
    <property type="entry name" value="DUF4158"/>
    <property type="match status" value="1"/>
</dbReference>
<organism evidence="2 3">
    <name type="scientific">Kitasatospora terrestris</name>
    <dbReference type="NCBI Taxonomy" id="258051"/>
    <lineage>
        <taxon>Bacteria</taxon>
        <taxon>Bacillati</taxon>
        <taxon>Actinomycetota</taxon>
        <taxon>Actinomycetes</taxon>
        <taxon>Kitasatosporales</taxon>
        <taxon>Streptomycetaceae</taxon>
        <taxon>Kitasatospora</taxon>
    </lineage>
</organism>
<gene>
    <name evidence="2" type="ORF">GCM10023235_12360</name>
</gene>
<name>A0ABP9DBG4_9ACTN</name>
<accession>A0ABP9DBG4</accession>